<proteinExistence type="inferred from homology"/>
<comment type="cofactor">
    <cofactor evidence="1">
        <name>Mg(2+)</name>
        <dbReference type="ChEBI" id="CHEBI:18420"/>
    </cofactor>
</comment>
<comment type="caution">
    <text evidence="11">The sequence shown here is derived from an EMBL/GenBank/DDBJ whole genome shotgun (WGS) entry which is preliminary data.</text>
</comment>
<evidence type="ECO:0000313" key="12">
    <source>
        <dbReference type="Proteomes" id="UP001174934"/>
    </source>
</evidence>
<dbReference type="CDD" id="cd00354">
    <property type="entry name" value="FBPase"/>
    <property type="match status" value="1"/>
</dbReference>
<dbReference type="InterPro" id="IPR020548">
    <property type="entry name" value="Fructose_bisphosphatase_AS"/>
</dbReference>
<dbReference type="GO" id="GO:0006094">
    <property type="term" value="P:gluconeogenesis"/>
    <property type="evidence" value="ECO:0007669"/>
    <property type="project" value="TreeGrafter"/>
</dbReference>
<feature type="domain" description="Fructose-1-6-bisphosphatase class 1 C-terminal" evidence="10">
    <location>
        <begin position="247"/>
        <end position="369"/>
    </location>
</feature>
<feature type="region of interest" description="Disordered" evidence="8">
    <location>
        <begin position="1"/>
        <end position="20"/>
    </location>
</feature>
<dbReference type="GO" id="GO:0005737">
    <property type="term" value="C:cytoplasm"/>
    <property type="evidence" value="ECO:0007669"/>
    <property type="project" value="TreeGrafter"/>
</dbReference>
<evidence type="ECO:0000259" key="10">
    <source>
        <dbReference type="Pfam" id="PF18913"/>
    </source>
</evidence>
<dbReference type="GO" id="GO:0042132">
    <property type="term" value="F:fructose 1,6-bisphosphate 1-phosphatase activity"/>
    <property type="evidence" value="ECO:0007669"/>
    <property type="project" value="TreeGrafter"/>
</dbReference>
<dbReference type="GO" id="GO:0006002">
    <property type="term" value="P:fructose 6-phosphate metabolic process"/>
    <property type="evidence" value="ECO:0007669"/>
    <property type="project" value="TreeGrafter"/>
</dbReference>
<organism evidence="11 12">
    <name type="scientific">Bombardia bombarda</name>
    <dbReference type="NCBI Taxonomy" id="252184"/>
    <lineage>
        <taxon>Eukaryota</taxon>
        <taxon>Fungi</taxon>
        <taxon>Dikarya</taxon>
        <taxon>Ascomycota</taxon>
        <taxon>Pezizomycotina</taxon>
        <taxon>Sordariomycetes</taxon>
        <taxon>Sordariomycetidae</taxon>
        <taxon>Sordariales</taxon>
        <taxon>Lasiosphaeriaceae</taxon>
        <taxon>Bombardia</taxon>
    </lineage>
</organism>
<keyword evidence="4" id="KW-0479">Metal-binding</keyword>
<name>A0AA39XMN8_9PEZI</name>
<comment type="pathway">
    <text evidence="2">Carbohydrate biosynthesis; Calvin cycle.</text>
</comment>
<protein>
    <submittedName>
        <fullName evidence="11">Fructose-1-6-bisphosphatase</fullName>
    </submittedName>
</protein>
<evidence type="ECO:0000256" key="2">
    <source>
        <dbReference type="ARBA" id="ARBA00005215"/>
    </source>
</evidence>
<dbReference type="InterPro" id="IPR033391">
    <property type="entry name" value="FBPase_N"/>
</dbReference>
<feature type="region of interest" description="Disordered" evidence="8">
    <location>
        <begin position="110"/>
        <end position="144"/>
    </location>
</feature>
<sequence length="371" mass="39095">MSDEMLPSNDWNDHQRPPSTISASPALIAHLSSLGLPPATRSALTQSLIPSILQGISDIAKALRNSQQVSLAGTANSFGDDQLNVDVVAEDLVRIALARCPCVVTASSEEDPVERPVVASPSSSSSSSSTAQKEEEEEEEEAAAKEQYTIAFDPLDGSSIIAPNWTVGTIIGIWDGPSALSQSPGAKQIAAVLGVYGPRTTAIVAVRVPGAAEPSACFEVGLGDGGVRECEIVRPRVRLADVGGGVKTRYFAPANLRAAAEDPKYMALVAHYIQNKYTLRYSGGLVPDVVHALVKGHGIYLSPVTGASKAKLRRLYELCPLALVVECAGGRAVDPRDGSDVLERAVENCDERGGLVCGTAEEVELVRKMLL</sequence>
<reference evidence="11" key="1">
    <citation type="submission" date="2023-06" db="EMBL/GenBank/DDBJ databases">
        <title>Genome-scale phylogeny and comparative genomics of the fungal order Sordariales.</title>
        <authorList>
            <consortium name="Lawrence Berkeley National Laboratory"/>
            <person name="Hensen N."/>
            <person name="Bonometti L."/>
            <person name="Westerberg I."/>
            <person name="Brannstrom I.O."/>
            <person name="Guillou S."/>
            <person name="Cros-Aarteil S."/>
            <person name="Calhoun S."/>
            <person name="Haridas S."/>
            <person name="Kuo A."/>
            <person name="Mondo S."/>
            <person name="Pangilinan J."/>
            <person name="Riley R."/>
            <person name="LaButti K."/>
            <person name="Andreopoulos B."/>
            <person name="Lipzen A."/>
            <person name="Chen C."/>
            <person name="Yanf M."/>
            <person name="Daum C."/>
            <person name="Ng V."/>
            <person name="Clum A."/>
            <person name="Steindorff A."/>
            <person name="Ohm R."/>
            <person name="Martin F."/>
            <person name="Silar P."/>
            <person name="Natvig D."/>
            <person name="Lalanne C."/>
            <person name="Gautier V."/>
            <person name="Ament-velasquez S.L."/>
            <person name="Kruys A."/>
            <person name="Hutchinson M.I."/>
            <person name="Powell A.J."/>
            <person name="Barry K."/>
            <person name="Miller A.N."/>
            <person name="Grigoriev I.V."/>
            <person name="Debuchy R."/>
            <person name="Gladieux P."/>
            <person name="Thoren M.H."/>
            <person name="Johannesson H."/>
        </authorList>
    </citation>
    <scope>NUCLEOTIDE SEQUENCE</scope>
    <source>
        <strain evidence="11">SMH3391-2</strain>
    </source>
</reference>
<evidence type="ECO:0000256" key="7">
    <source>
        <dbReference type="ARBA" id="ARBA00023277"/>
    </source>
</evidence>
<evidence type="ECO:0000256" key="6">
    <source>
        <dbReference type="ARBA" id="ARBA00022842"/>
    </source>
</evidence>
<accession>A0AA39XMN8</accession>
<dbReference type="InterPro" id="IPR023079">
    <property type="entry name" value="SBPase"/>
</dbReference>
<dbReference type="InterPro" id="IPR044015">
    <property type="entry name" value="FBPase_C_dom"/>
</dbReference>
<dbReference type="GO" id="GO:0030388">
    <property type="term" value="P:fructose 1,6-bisphosphate metabolic process"/>
    <property type="evidence" value="ECO:0007669"/>
    <property type="project" value="TreeGrafter"/>
</dbReference>
<evidence type="ECO:0000256" key="3">
    <source>
        <dbReference type="ARBA" id="ARBA00010941"/>
    </source>
</evidence>
<dbReference type="Pfam" id="PF00316">
    <property type="entry name" value="FBPase"/>
    <property type="match status" value="1"/>
</dbReference>
<dbReference type="Gene3D" id="3.30.540.10">
    <property type="entry name" value="Fructose-1,6-Bisphosphatase, subunit A, domain 1"/>
    <property type="match status" value="1"/>
</dbReference>
<dbReference type="SUPFAM" id="SSF56655">
    <property type="entry name" value="Carbohydrate phosphatase"/>
    <property type="match status" value="1"/>
</dbReference>
<dbReference type="EMBL" id="JAULSR010000001">
    <property type="protein sequence ID" value="KAK0636460.1"/>
    <property type="molecule type" value="Genomic_DNA"/>
</dbReference>
<dbReference type="PANTHER" id="PTHR11556">
    <property type="entry name" value="FRUCTOSE-1,6-BISPHOSPHATASE-RELATED"/>
    <property type="match status" value="1"/>
</dbReference>
<dbReference type="PROSITE" id="PS00124">
    <property type="entry name" value="FBPASE"/>
    <property type="match status" value="1"/>
</dbReference>
<evidence type="ECO:0000313" key="11">
    <source>
        <dbReference type="EMBL" id="KAK0636460.1"/>
    </source>
</evidence>
<dbReference type="GO" id="GO:0006000">
    <property type="term" value="P:fructose metabolic process"/>
    <property type="evidence" value="ECO:0007669"/>
    <property type="project" value="TreeGrafter"/>
</dbReference>
<dbReference type="GO" id="GO:0005986">
    <property type="term" value="P:sucrose biosynthetic process"/>
    <property type="evidence" value="ECO:0007669"/>
    <property type="project" value="TreeGrafter"/>
</dbReference>
<dbReference type="Pfam" id="PF18913">
    <property type="entry name" value="FBPase_C"/>
    <property type="match status" value="1"/>
</dbReference>
<evidence type="ECO:0000256" key="5">
    <source>
        <dbReference type="ARBA" id="ARBA00022801"/>
    </source>
</evidence>
<evidence type="ECO:0000259" key="9">
    <source>
        <dbReference type="Pfam" id="PF00316"/>
    </source>
</evidence>
<dbReference type="Proteomes" id="UP001174934">
    <property type="component" value="Unassembled WGS sequence"/>
</dbReference>
<dbReference type="Gene3D" id="3.40.190.80">
    <property type="match status" value="1"/>
</dbReference>
<dbReference type="PRINTS" id="PR01958">
    <property type="entry name" value="S17BPHPHTASE"/>
</dbReference>
<dbReference type="PANTHER" id="PTHR11556:SF35">
    <property type="entry name" value="SEDOHEPTULOSE-1,7-BISPHOSPHATASE, CHLOROPLASTIC"/>
    <property type="match status" value="1"/>
</dbReference>
<evidence type="ECO:0000256" key="8">
    <source>
        <dbReference type="SAM" id="MobiDB-lite"/>
    </source>
</evidence>
<feature type="domain" description="Fructose-1-6-bisphosphatase class I N-terminal" evidence="9">
    <location>
        <begin position="130"/>
        <end position="207"/>
    </location>
</feature>
<keyword evidence="6" id="KW-0460">Magnesium</keyword>
<keyword evidence="12" id="KW-1185">Reference proteome</keyword>
<comment type="similarity">
    <text evidence="3">Belongs to the FBPase class 1 family.</text>
</comment>
<feature type="compositionally biased region" description="Low complexity" evidence="8">
    <location>
        <begin position="119"/>
        <end position="131"/>
    </location>
</feature>
<keyword evidence="7" id="KW-0119">Carbohydrate metabolism</keyword>
<dbReference type="AlphaFoldDB" id="A0AA39XMN8"/>
<dbReference type="PIRSF" id="PIRSF000904">
    <property type="entry name" value="FBPtase_SBPase"/>
    <property type="match status" value="1"/>
</dbReference>
<keyword evidence="5" id="KW-0378">Hydrolase</keyword>
<evidence type="ECO:0000256" key="4">
    <source>
        <dbReference type="ARBA" id="ARBA00022723"/>
    </source>
</evidence>
<dbReference type="GO" id="GO:0046872">
    <property type="term" value="F:metal ion binding"/>
    <property type="evidence" value="ECO:0007669"/>
    <property type="project" value="UniProtKB-KW"/>
</dbReference>
<gene>
    <name evidence="11" type="ORF">B0T17DRAFT_651244</name>
</gene>
<dbReference type="InterPro" id="IPR000146">
    <property type="entry name" value="FBPase_class-1"/>
</dbReference>
<evidence type="ECO:0000256" key="1">
    <source>
        <dbReference type="ARBA" id="ARBA00001946"/>
    </source>
</evidence>